<gene>
    <name evidence="2" type="ORF">RCOM_0522040</name>
</gene>
<evidence type="ECO:0000313" key="2">
    <source>
        <dbReference type="EMBL" id="EEF39600.1"/>
    </source>
</evidence>
<dbReference type="EMBL" id="EQ973899">
    <property type="protein sequence ID" value="EEF39600.1"/>
    <property type="molecule type" value="Genomic_DNA"/>
</dbReference>
<dbReference type="AlphaFoldDB" id="B9S9T0"/>
<evidence type="ECO:0000256" key="1">
    <source>
        <dbReference type="SAM" id="MobiDB-lite"/>
    </source>
</evidence>
<sequence>MPSEEEEEEEEAEAAVHKSSNEEEEDNKWQWIVELLGAADALAALPEEVTCLKS</sequence>
<feature type="region of interest" description="Disordered" evidence="1">
    <location>
        <begin position="1"/>
        <end position="26"/>
    </location>
</feature>
<feature type="compositionally biased region" description="Acidic residues" evidence="1">
    <location>
        <begin position="1"/>
        <end position="13"/>
    </location>
</feature>
<organism evidence="2 3">
    <name type="scientific">Ricinus communis</name>
    <name type="common">Castor bean</name>
    <dbReference type="NCBI Taxonomy" id="3988"/>
    <lineage>
        <taxon>Eukaryota</taxon>
        <taxon>Viridiplantae</taxon>
        <taxon>Streptophyta</taxon>
        <taxon>Embryophyta</taxon>
        <taxon>Tracheophyta</taxon>
        <taxon>Spermatophyta</taxon>
        <taxon>Magnoliopsida</taxon>
        <taxon>eudicotyledons</taxon>
        <taxon>Gunneridae</taxon>
        <taxon>Pentapetalae</taxon>
        <taxon>rosids</taxon>
        <taxon>fabids</taxon>
        <taxon>Malpighiales</taxon>
        <taxon>Euphorbiaceae</taxon>
        <taxon>Acalyphoideae</taxon>
        <taxon>Acalypheae</taxon>
        <taxon>Ricinus</taxon>
    </lineage>
</organism>
<proteinExistence type="predicted"/>
<accession>B9S9T0</accession>
<reference evidence="3" key="1">
    <citation type="journal article" date="2010" name="Nat. Biotechnol.">
        <title>Draft genome sequence of the oilseed species Ricinus communis.</title>
        <authorList>
            <person name="Chan A.P."/>
            <person name="Crabtree J."/>
            <person name="Zhao Q."/>
            <person name="Lorenzi H."/>
            <person name="Orvis J."/>
            <person name="Puiu D."/>
            <person name="Melake-Berhan A."/>
            <person name="Jones K.M."/>
            <person name="Redman J."/>
            <person name="Chen G."/>
            <person name="Cahoon E.B."/>
            <person name="Gedil M."/>
            <person name="Stanke M."/>
            <person name="Haas B.J."/>
            <person name="Wortman J.R."/>
            <person name="Fraser-Liggett C.M."/>
            <person name="Ravel J."/>
            <person name="Rabinowicz P.D."/>
        </authorList>
    </citation>
    <scope>NUCLEOTIDE SEQUENCE [LARGE SCALE GENOMIC DNA]</scope>
    <source>
        <strain evidence="3">cv. Hale</strain>
    </source>
</reference>
<name>B9S9T0_RICCO</name>
<evidence type="ECO:0000313" key="3">
    <source>
        <dbReference type="Proteomes" id="UP000008311"/>
    </source>
</evidence>
<dbReference type="InParanoid" id="B9S9T0"/>
<protein>
    <submittedName>
        <fullName evidence="2">Uncharacterized protein</fullName>
    </submittedName>
</protein>
<keyword evidence="3" id="KW-1185">Reference proteome</keyword>
<dbReference type="Proteomes" id="UP000008311">
    <property type="component" value="Unassembled WGS sequence"/>
</dbReference>